<geneLocation type="mitochondrion" evidence="2"/>
<sequence>MPQMKPMIWTLMMVMTISMIILTIIINFYSSMEMVSQNKSKKIKTMKWKW</sequence>
<proteinExistence type="predicted"/>
<keyword evidence="1" id="KW-1133">Transmembrane helix</keyword>
<dbReference type="AlphaFoldDB" id="A0A0S2LSV0"/>
<keyword evidence="1" id="KW-0812">Transmembrane</keyword>
<keyword evidence="1" id="KW-0472">Membrane</keyword>
<feature type="transmembrane region" description="Helical" evidence="1">
    <location>
        <begin position="6"/>
        <end position="29"/>
    </location>
</feature>
<dbReference type="EMBL" id="KT164633">
    <property type="protein sequence ID" value="ALO64562.1"/>
    <property type="molecule type" value="Genomic_DNA"/>
</dbReference>
<protein>
    <submittedName>
        <fullName evidence="2">ATP synthase F0 subunit 8</fullName>
    </submittedName>
</protein>
<name>A0A0S2LSV0_9HYME</name>
<keyword evidence="2" id="KW-0496">Mitochondrion</keyword>
<evidence type="ECO:0000313" key="2">
    <source>
        <dbReference type="EMBL" id="ALO64562.1"/>
    </source>
</evidence>
<gene>
    <name evidence="2" type="primary">ATP8</name>
</gene>
<accession>A0A0S2LSV0</accession>
<organism evidence="2">
    <name type="scientific">Andrena dorsata</name>
    <dbReference type="NCBI Taxonomy" id="1411666"/>
    <lineage>
        <taxon>Eukaryota</taxon>
        <taxon>Metazoa</taxon>
        <taxon>Ecdysozoa</taxon>
        <taxon>Arthropoda</taxon>
        <taxon>Hexapoda</taxon>
        <taxon>Insecta</taxon>
        <taxon>Pterygota</taxon>
        <taxon>Neoptera</taxon>
        <taxon>Endopterygota</taxon>
        <taxon>Hymenoptera</taxon>
        <taxon>Apocrita</taxon>
        <taxon>Aculeata</taxon>
        <taxon>Apoidea</taxon>
        <taxon>Anthophila</taxon>
        <taxon>Andrenidae</taxon>
        <taxon>Andreninae</taxon>
        <taxon>Andrena</taxon>
        <taxon>Simandrena</taxon>
    </lineage>
</organism>
<evidence type="ECO:0000256" key="1">
    <source>
        <dbReference type="SAM" id="Phobius"/>
    </source>
</evidence>
<reference evidence="2" key="1">
    <citation type="submission" date="2015-06" db="EMBL/GenBank/DDBJ databases">
        <title>High-throughput detection of wild bee species with mitogenome skimming and resequencing (mt-S/R).</title>
        <authorList>
            <person name="Tang M."/>
            <person name="Hardman C."/>
            <person name="Ji Y."/>
            <person name="Meng G."/>
            <person name="Liu S."/>
            <person name="Tan M."/>
            <person name="Yang S."/>
            <person name="Yang C."/>
            <person name="Moss E."/>
            <person name="Nevard T."/>
            <person name="Potts S.G."/>
            <person name="Zhou X."/>
            <person name="Yu D.W."/>
        </authorList>
    </citation>
    <scope>NUCLEOTIDE SEQUENCE</scope>
</reference>